<feature type="transmembrane region" description="Helical" evidence="1">
    <location>
        <begin position="6"/>
        <end position="24"/>
    </location>
</feature>
<proteinExistence type="predicted"/>
<comment type="caution">
    <text evidence="2">The sequence shown here is derived from an EMBL/GenBank/DDBJ whole genome shotgun (WGS) entry which is preliminary data.</text>
</comment>
<name>A0A133P235_GARVA</name>
<organism evidence="2 3">
    <name type="scientific">Gardnerella vaginalis</name>
    <dbReference type="NCBI Taxonomy" id="2702"/>
    <lineage>
        <taxon>Bacteria</taxon>
        <taxon>Bacillati</taxon>
        <taxon>Actinomycetota</taxon>
        <taxon>Actinomycetes</taxon>
        <taxon>Bifidobacteriales</taxon>
        <taxon>Bifidobacteriaceae</taxon>
        <taxon>Gardnerella</taxon>
    </lineage>
</organism>
<keyword evidence="1" id="KW-0472">Membrane</keyword>
<accession>A0A133P235</accession>
<dbReference type="Proteomes" id="UP000070687">
    <property type="component" value="Unassembled WGS sequence"/>
</dbReference>
<gene>
    <name evidence="2" type="ORF">HMPREF3208_00196</name>
</gene>
<feature type="transmembrane region" description="Helical" evidence="1">
    <location>
        <begin position="31"/>
        <end position="51"/>
    </location>
</feature>
<protein>
    <submittedName>
        <fullName evidence="2">Uncharacterized protein</fullName>
    </submittedName>
</protein>
<dbReference type="AlphaFoldDB" id="A0A133P235"/>
<evidence type="ECO:0000256" key="1">
    <source>
        <dbReference type="SAM" id="Phobius"/>
    </source>
</evidence>
<keyword evidence="1" id="KW-0812">Transmembrane</keyword>
<evidence type="ECO:0000313" key="2">
    <source>
        <dbReference type="EMBL" id="KXA22644.1"/>
    </source>
</evidence>
<evidence type="ECO:0000313" key="3">
    <source>
        <dbReference type="Proteomes" id="UP000070687"/>
    </source>
</evidence>
<keyword evidence="1" id="KW-1133">Transmembrane helix</keyword>
<sequence>MLVVPWLTLFIVAITAIIPLFASFRMFFEQLFASFGMFFTTPFASFGNFGLHNKISDLFSTSASQS</sequence>
<reference evidence="2 3" key="1">
    <citation type="submission" date="2016-01" db="EMBL/GenBank/DDBJ databases">
        <authorList>
            <person name="Oliw E.H."/>
        </authorList>
    </citation>
    <scope>NUCLEOTIDE SEQUENCE [LARGE SCALE GENOMIC DNA]</scope>
    <source>
        <strain evidence="2 3">PSS_7772B</strain>
    </source>
</reference>
<dbReference type="EMBL" id="LRQB01000006">
    <property type="protein sequence ID" value="KXA22644.1"/>
    <property type="molecule type" value="Genomic_DNA"/>
</dbReference>